<keyword evidence="6" id="KW-0472">Membrane</keyword>
<evidence type="ECO:0000313" key="7">
    <source>
        <dbReference type="EMBL" id="KAF6237677.1"/>
    </source>
</evidence>
<evidence type="ECO:0000256" key="2">
    <source>
        <dbReference type="ARBA" id="ARBA00022801"/>
    </source>
</evidence>
<keyword evidence="6" id="KW-1133">Transmembrane helix</keyword>
<feature type="region of interest" description="Disordered" evidence="5">
    <location>
        <begin position="48"/>
        <end position="131"/>
    </location>
</feature>
<dbReference type="GO" id="GO:0004045">
    <property type="term" value="F:peptidyl-tRNA hydrolase activity"/>
    <property type="evidence" value="ECO:0007669"/>
    <property type="project" value="UniProtKB-EC"/>
</dbReference>
<dbReference type="InterPro" id="IPR002833">
    <property type="entry name" value="PTH2"/>
</dbReference>
<accession>A0A8H6FZD9</accession>
<dbReference type="RefSeq" id="XP_037166995.1">
    <property type="nucleotide sequence ID" value="XM_037305802.1"/>
</dbReference>
<dbReference type="SUPFAM" id="SSF102462">
    <property type="entry name" value="Peptidyl-tRNA hydrolase II"/>
    <property type="match status" value="1"/>
</dbReference>
<dbReference type="NCBIfam" id="TIGR00283">
    <property type="entry name" value="arch_pth2"/>
    <property type="match status" value="1"/>
</dbReference>
<dbReference type="AlphaFoldDB" id="A0A8H6FZD9"/>
<comment type="caution">
    <text evidence="7">The sequence shown here is derived from an EMBL/GenBank/DDBJ whole genome shotgun (WGS) entry which is preliminary data.</text>
</comment>
<evidence type="ECO:0000256" key="4">
    <source>
        <dbReference type="ARBA" id="ARBA00048707"/>
    </source>
</evidence>
<gene>
    <name evidence="7" type="ORF">HO173_003878</name>
</gene>
<reference evidence="7 8" key="1">
    <citation type="journal article" date="2020" name="Genomics">
        <title>Complete, high-quality genomes from long-read metagenomic sequencing of two wolf lichen thalli reveals enigmatic genome architecture.</title>
        <authorList>
            <person name="McKenzie S.K."/>
            <person name="Walston R.F."/>
            <person name="Allen J.L."/>
        </authorList>
    </citation>
    <scope>NUCLEOTIDE SEQUENCE [LARGE SCALE GENOMIC DNA]</scope>
    <source>
        <strain evidence="7">WasteWater2</strain>
    </source>
</reference>
<dbReference type="GO" id="GO:0005829">
    <property type="term" value="C:cytosol"/>
    <property type="evidence" value="ECO:0007669"/>
    <property type="project" value="TreeGrafter"/>
</dbReference>
<evidence type="ECO:0000256" key="1">
    <source>
        <dbReference type="ARBA" id="ARBA00013260"/>
    </source>
</evidence>
<evidence type="ECO:0000313" key="8">
    <source>
        <dbReference type="Proteomes" id="UP000578531"/>
    </source>
</evidence>
<comment type="catalytic activity">
    <reaction evidence="4">
        <text>an N-acyl-L-alpha-aminoacyl-tRNA + H2O = an N-acyl-L-amino acid + a tRNA + H(+)</text>
        <dbReference type="Rhea" id="RHEA:54448"/>
        <dbReference type="Rhea" id="RHEA-COMP:10123"/>
        <dbReference type="Rhea" id="RHEA-COMP:13883"/>
        <dbReference type="ChEBI" id="CHEBI:15377"/>
        <dbReference type="ChEBI" id="CHEBI:15378"/>
        <dbReference type="ChEBI" id="CHEBI:59874"/>
        <dbReference type="ChEBI" id="CHEBI:78442"/>
        <dbReference type="ChEBI" id="CHEBI:138191"/>
        <dbReference type="EC" id="3.1.1.29"/>
    </reaction>
</comment>
<keyword evidence="6" id="KW-0812">Transmembrane</keyword>
<dbReference type="EC" id="3.1.1.29" evidence="1"/>
<proteinExistence type="inferred from homology"/>
<dbReference type="GeneID" id="59285543"/>
<feature type="transmembrane region" description="Helical" evidence="6">
    <location>
        <begin position="12"/>
        <end position="31"/>
    </location>
</feature>
<dbReference type="CDD" id="cd02430">
    <property type="entry name" value="PTH2"/>
    <property type="match status" value="1"/>
</dbReference>
<dbReference type="EMBL" id="JACCJC010000012">
    <property type="protein sequence ID" value="KAF6237677.1"/>
    <property type="molecule type" value="Genomic_DNA"/>
</dbReference>
<dbReference type="Proteomes" id="UP000578531">
    <property type="component" value="Unassembled WGS sequence"/>
</dbReference>
<comment type="similarity">
    <text evidence="3">Belongs to the PTH2 family.</text>
</comment>
<dbReference type="OrthoDB" id="1733656at2759"/>
<sequence length="265" mass="27414">MTTLPDPPLPSTASYILATFILAACAGYFLGQASSLGLLSRRPAPNPNLPAAAKSTKNPSWPNSYDVAVHPDSSDEELMTHLRGGKKGAGAGVRRVGDSEEEDGSGSGSGSDGSEDGSEGARGERGALKSFEENEGEECKLVLVVRTDLGMGKGKIAAQCSHATLACYKHLLSSSSSHSSHSSHPSSPSLLRRWESTGQAKIALQVPSADQLELLRARARDRGLCARVVRDAGRTQVASGSATVLGVGPGPRSVVDGVTGGLRLL</sequence>
<dbReference type="PANTHER" id="PTHR12649:SF11">
    <property type="entry name" value="PEPTIDYL-TRNA HYDROLASE 2, MITOCHONDRIAL"/>
    <property type="match status" value="1"/>
</dbReference>
<protein>
    <recommendedName>
        <fullName evidence="1">peptidyl-tRNA hydrolase</fullName>
        <ecNumber evidence="1">3.1.1.29</ecNumber>
    </recommendedName>
</protein>
<keyword evidence="2" id="KW-0378">Hydrolase</keyword>
<evidence type="ECO:0000256" key="5">
    <source>
        <dbReference type="SAM" id="MobiDB-lite"/>
    </source>
</evidence>
<keyword evidence="8" id="KW-1185">Reference proteome</keyword>
<dbReference type="Gene3D" id="3.40.1490.10">
    <property type="entry name" value="Bit1"/>
    <property type="match status" value="1"/>
</dbReference>
<evidence type="ECO:0000256" key="6">
    <source>
        <dbReference type="SAM" id="Phobius"/>
    </source>
</evidence>
<organism evidence="7 8">
    <name type="scientific">Letharia columbiana</name>
    <dbReference type="NCBI Taxonomy" id="112416"/>
    <lineage>
        <taxon>Eukaryota</taxon>
        <taxon>Fungi</taxon>
        <taxon>Dikarya</taxon>
        <taxon>Ascomycota</taxon>
        <taxon>Pezizomycotina</taxon>
        <taxon>Lecanoromycetes</taxon>
        <taxon>OSLEUM clade</taxon>
        <taxon>Lecanoromycetidae</taxon>
        <taxon>Lecanorales</taxon>
        <taxon>Lecanorineae</taxon>
        <taxon>Parmeliaceae</taxon>
        <taxon>Letharia</taxon>
    </lineage>
</organism>
<evidence type="ECO:0000256" key="3">
    <source>
        <dbReference type="ARBA" id="ARBA00038050"/>
    </source>
</evidence>
<dbReference type="FunFam" id="3.40.1490.10:FF:000001">
    <property type="entry name" value="Peptidyl-tRNA hydrolase 2"/>
    <property type="match status" value="1"/>
</dbReference>
<dbReference type="PANTHER" id="PTHR12649">
    <property type="entry name" value="PEPTIDYL-TRNA HYDROLASE 2"/>
    <property type="match status" value="1"/>
</dbReference>
<dbReference type="Pfam" id="PF01981">
    <property type="entry name" value="PTH2"/>
    <property type="match status" value="1"/>
</dbReference>
<name>A0A8H6FZD9_9LECA</name>
<dbReference type="InterPro" id="IPR023476">
    <property type="entry name" value="Pep_tRNA_hydro_II_dom_sf"/>
</dbReference>
<feature type="compositionally biased region" description="Basic and acidic residues" evidence="5">
    <location>
        <begin position="119"/>
        <end position="131"/>
    </location>
</feature>